<accession>A0ABD6H4K3</accession>
<dbReference type="EMBL" id="MBFE02000003">
    <property type="protein sequence ID" value="MUO41336.1"/>
    <property type="molecule type" value="Genomic_DNA"/>
</dbReference>
<evidence type="ECO:0000259" key="1">
    <source>
        <dbReference type="Pfam" id="PF02627"/>
    </source>
</evidence>
<organism evidence="3 5">
    <name type="scientific">Agrobacterium vitis</name>
    <name type="common">Rhizobium vitis</name>
    <dbReference type="NCBI Taxonomy" id="373"/>
    <lineage>
        <taxon>Bacteria</taxon>
        <taxon>Pseudomonadati</taxon>
        <taxon>Pseudomonadota</taxon>
        <taxon>Alphaproteobacteria</taxon>
        <taxon>Hyphomicrobiales</taxon>
        <taxon>Rhizobiaceae</taxon>
        <taxon>Rhizobium/Agrobacterium group</taxon>
        <taxon>Agrobacterium</taxon>
    </lineage>
</organism>
<name>A0ABD6H4K3_AGRVI</name>
<dbReference type="InterPro" id="IPR029032">
    <property type="entry name" value="AhpD-like"/>
</dbReference>
<proteinExistence type="predicted"/>
<dbReference type="RefSeq" id="WP_041699805.1">
    <property type="nucleotide sequence ID" value="NZ_MBFA02000002.1"/>
</dbReference>
<gene>
    <name evidence="3" type="ORF">BBK91_003530</name>
    <name evidence="2" type="ORF">BBL17_006010</name>
</gene>
<feature type="domain" description="Carboxymuconolactone decarboxylase-like" evidence="1">
    <location>
        <begin position="41"/>
        <end position="112"/>
    </location>
</feature>
<sequence>METILTSAGSSLDPDWIRAEFKRRRGHWHDDWEAMLSYSPAYVAAYLDFSVYSDEQGSISPKLRELIYVATNCSPTHMFEKGFKNHARQALDLGASPSELLSVVATVSAMGIHSYLLAAEAIAEFAPGEIVVDEPSATMVRKEHLAVFGAVLEEVQAGIKLDPKFYQCWLNFAAAPMRGPDATLSMKEAHLIALAVHAQVTQLNPVGVRQHVRAALEHGASAREVLDVCKQISSMGIHAMVFGLPIINSLTRGGV</sequence>
<dbReference type="InterPro" id="IPR003779">
    <property type="entry name" value="CMD-like"/>
</dbReference>
<evidence type="ECO:0000313" key="4">
    <source>
        <dbReference type="Proteomes" id="UP000179454"/>
    </source>
</evidence>
<dbReference type="Pfam" id="PF02627">
    <property type="entry name" value="CMD"/>
    <property type="match status" value="2"/>
</dbReference>
<keyword evidence="4" id="KW-1185">Reference proteome</keyword>
<dbReference type="PANTHER" id="PTHR33930">
    <property type="entry name" value="ALKYL HYDROPEROXIDE REDUCTASE AHPD"/>
    <property type="match status" value="1"/>
</dbReference>
<evidence type="ECO:0000313" key="5">
    <source>
        <dbReference type="Proteomes" id="UP000179536"/>
    </source>
</evidence>
<feature type="domain" description="Carboxymuconolactone decarboxylase-like" evidence="1">
    <location>
        <begin position="163"/>
        <end position="235"/>
    </location>
</feature>
<dbReference type="EMBL" id="MBFA02000002">
    <property type="protein sequence ID" value="MUP08940.1"/>
    <property type="molecule type" value="Genomic_DNA"/>
</dbReference>
<dbReference type="AlphaFoldDB" id="A0ABD6H4K3"/>
<comment type="caution">
    <text evidence="3">The sequence shown here is derived from an EMBL/GenBank/DDBJ whole genome shotgun (WGS) entry which is preliminary data.</text>
</comment>
<evidence type="ECO:0000313" key="2">
    <source>
        <dbReference type="EMBL" id="MUO41336.1"/>
    </source>
</evidence>
<dbReference type="PANTHER" id="PTHR33930:SF2">
    <property type="entry name" value="BLR3452 PROTEIN"/>
    <property type="match status" value="1"/>
</dbReference>
<protein>
    <submittedName>
        <fullName evidence="3">Carboxymuconolactone decarboxylase family protein</fullName>
    </submittedName>
</protein>
<dbReference type="SUPFAM" id="SSF69118">
    <property type="entry name" value="AhpD-like"/>
    <property type="match status" value="1"/>
</dbReference>
<dbReference type="Proteomes" id="UP000179536">
    <property type="component" value="Unassembled WGS sequence"/>
</dbReference>
<reference evidence="4 5" key="1">
    <citation type="submission" date="2019-11" db="EMBL/GenBank/DDBJ databases">
        <title>Whole-genome sequencing of Allorhizobium vitis.</title>
        <authorList>
            <person name="Gan H.M."/>
            <person name="Savka M.A."/>
        </authorList>
    </citation>
    <scope>NUCLEOTIDE SEQUENCE [LARGE SCALE GENOMIC DNA]</scope>
    <source>
        <strain evidence="3 5">RF2/1</strain>
        <strain evidence="2 4">T1/7</strain>
    </source>
</reference>
<evidence type="ECO:0000313" key="3">
    <source>
        <dbReference type="EMBL" id="MUP08940.1"/>
    </source>
</evidence>
<dbReference type="Gene3D" id="1.20.1290.10">
    <property type="entry name" value="AhpD-like"/>
    <property type="match status" value="2"/>
</dbReference>
<dbReference type="Proteomes" id="UP000179454">
    <property type="component" value="Unassembled WGS sequence"/>
</dbReference>